<reference evidence="1" key="1">
    <citation type="submission" date="2021-03" db="EMBL/GenBank/DDBJ databases">
        <authorList>
            <person name="So Y."/>
        </authorList>
    </citation>
    <scope>NUCLEOTIDE SEQUENCE</scope>
    <source>
        <strain evidence="1">SG15</strain>
    </source>
</reference>
<protein>
    <submittedName>
        <fullName evidence="1">Uncharacterized protein</fullName>
    </submittedName>
</protein>
<dbReference type="Gene3D" id="3.40.50.12500">
    <property type="match status" value="1"/>
</dbReference>
<keyword evidence="2" id="KW-1185">Reference proteome</keyword>
<dbReference type="InterPro" id="IPR053714">
    <property type="entry name" value="Iso_Racemase_Enz_sf"/>
</dbReference>
<dbReference type="Proteomes" id="UP000677537">
    <property type="component" value="Unassembled WGS sequence"/>
</dbReference>
<dbReference type="RefSeq" id="WP_209375819.1">
    <property type="nucleotide sequence ID" value="NZ_JAGIZA010000013.1"/>
</dbReference>
<proteinExistence type="predicted"/>
<dbReference type="AlphaFoldDB" id="A0A940N6H7"/>
<name>A0A940N6H7_9PROT</name>
<organism evidence="1 2">
    <name type="scientific">Roseomonas indoligenes</name>
    <dbReference type="NCBI Taxonomy" id="2820811"/>
    <lineage>
        <taxon>Bacteria</taxon>
        <taxon>Pseudomonadati</taxon>
        <taxon>Pseudomonadota</taxon>
        <taxon>Alphaproteobacteria</taxon>
        <taxon>Acetobacterales</taxon>
        <taxon>Roseomonadaceae</taxon>
        <taxon>Roseomonas</taxon>
    </lineage>
</organism>
<dbReference type="EMBL" id="JAGIZA010000013">
    <property type="protein sequence ID" value="MBP0495022.1"/>
    <property type="molecule type" value="Genomic_DNA"/>
</dbReference>
<gene>
    <name evidence="1" type="ORF">J5Y10_19725</name>
</gene>
<accession>A0A940N6H7</accession>
<sequence length="118" mass="12347">MTAGQAVRDALRALSARRIGLVSPYPDVLARAAIGSWEAQGFGDARVSDSTLRRGASHPIYAMDSTGAQAVLEALDPVGLDAIVMLGRGMPTLRPILAHRMRDACPCCPACCAWLGAA</sequence>
<evidence type="ECO:0000313" key="2">
    <source>
        <dbReference type="Proteomes" id="UP000677537"/>
    </source>
</evidence>
<evidence type="ECO:0000313" key="1">
    <source>
        <dbReference type="EMBL" id="MBP0495022.1"/>
    </source>
</evidence>
<comment type="caution">
    <text evidence="1">The sequence shown here is derived from an EMBL/GenBank/DDBJ whole genome shotgun (WGS) entry which is preliminary data.</text>
</comment>